<proteinExistence type="predicted"/>
<accession>A0AAD7M8U0</accession>
<keyword evidence="2" id="KW-1185">Reference proteome</keyword>
<gene>
    <name evidence="1" type="ORF">B0H17DRAFT_609138</name>
</gene>
<name>A0AAD7M8U0_MYCRO</name>
<evidence type="ECO:0000313" key="2">
    <source>
        <dbReference type="Proteomes" id="UP001221757"/>
    </source>
</evidence>
<dbReference type="EMBL" id="JARKIE010000007">
    <property type="protein sequence ID" value="KAJ7706067.1"/>
    <property type="molecule type" value="Genomic_DNA"/>
</dbReference>
<dbReference type="AlphaFoldDB" id="A0AAD7M8U0"/>
<protein>
    <submittedName>
        <fullName evidence="1">Uncharacterized protein</fullName>
    </submittedName>
</protein>
<comment type="caution">
    <text evidence="1">The sequence shown here is derived from an EMBL/GenBank/DDBJ whole genome shotgun (WGS) entry which is preliminary data.</text>
</comment>
<reference evidence="1" key="1">
    <citation type="submission" date="2023-03" db="EMBL/GenBank/DDBJ databases">
        <title>Massive genome expansion in bonnet fungi (Mycena s.s.) driven by repeated elements and novel gene families across ecological guilds.</title>
        <authorList>
            <consortium name="Lawrence Berkeley National Laboratory"/>
            <person name="Harder C.B."/>
            <person name="Miyauchi S."/>
            <person name="Viragh M."/>
            <person name="Kuo A."/>
            <person name="Thoen E."/>
            <person name="Andreopoulos B."/>
            <person name="Lu D."/>
            <person name="Skrede I."/>
            <person name="Drula E."/>
            <person name="Henrissat B."/>
            <person name="Morin E."/>
            <person name="Kohler A."/>
            <person name="Barry K."/>
            <person name="LaButti K."/>
            <person name="Morin E."/>
            <person name="Salamov A."/>
            <person name="Lipzen A."/>
            <person name="Mereny Z."/>
            <person name="Hegedus B."/>
            <person name="Baldrian P."/>
            <person name="Stursova M."/>
            <person name="Weitz H."/>
            <person name="Taylor A."/>
            <person name="Grigoriev I.V."/>
            <person name="Nagy L.G."/>
            <person name="Martin F."/>
            <person name="Kauserud H."/>
        </authorList>
    </citation>
    <scope>NUCLEOTIDE SEQUENCE</scope>
    <source>
        <strain evidence="1">CBHHK067</strain>
    </source>
</reference>
<organism evidence="1 2">
    <name type="scientific">Mycena rosella</name>
    <name type="common">Pink bonnet</name>
    <name type="synonym">Agaricus rosellus</name>
    <dbReference type="NCBI Taxonomy" id="1033263"/>
    <lineage>
        <taxon>Eukaryota</taxon>
        <taxon>Fungi</taxon>
        <taxon>Dikarya</taxon>
        <taxon>Basidiomycota</taxon>
        <taxon>Agaricomycotina</taxon>
        <taxon>Agaricomycetes</taxon>
        <taxon>Agaricomycetidae</taxon>
        <taxon>Agaricales</taxon>
        <taxon>Marasmiineae</taxon>
        <taxon>Mycenaceae</taxon>
        <taxon>Mycena</taxon>
    </lineage>
</organism>
<dbReference type="Proteomes" id="UP001221757">
    <property type="component" value="Unassembled WGS sequence"/>
</dbReference>
<evidence type="ECO:0000313" key="1">
    <source>
        <dbReference type="EMBL" id="KAJ7706067.1"/>
    </source>
</evidence>
<sequence>MSLRNLHVLSAASSSQLAASIANLPAYHAAHMPDADIALVAVDSLSAFTGLIVSPPSSYAPWLAQIRLRHCSMFSPPCRLSVSPTALSPSLTLADNSGGPPGRPRRSSINSIYPLSPIPTIDVSSNNLSLTHHITLYLPHFPPFHSNASFPSPNEADARREVTGYIRRPGSSRVGRFAVDIRE</sequence>